<proteinExistence type="predicted"/>
<evidence type="ECO:0000313" key="2">
    <source>
        <dbReference type="Proteomes" id="UP000233837"/>
    </source>
</evidence>
<protein>
    <submittedName>
        <fullName evidence="1">Uncharacterized protein</fullName>
    </submittedName>
</protein>
<name>A0A2I0WQI7_9ASPA</name>
<dbReference type="PANTHER" id="PTHR37203:SF3">
    <property type="entry name" value="SLR0975 PROTEIN"/>
    <property type="match status" value="1"/>
</dbReference>
<evidence type="ECO:0000313" key="1">
    <source>
        <dbReference type="EMBL" id="PKU77906.1"/>
    </source>
</evidence>
<organism evidence="1 2">
    <name type="scientific">Dendrobium catenatum</name>
    <dbReference type="NCBI Taxonomy" id="906689"/>
    <lineage>
        <taxon>Eukaryota</taxon>
        <taxon>Viridiplantae</taxon>
        <taxon>Streptophyta</taxon>
        <taxon>Embryophyta</taxon>
        <taxon>Tracheophyta</taxon>
        <taxon>Spermatophyta</taxon>
        <taxon>Magnoliopsida</taxon>
        <taxon>Liliopsida</taxon>
        <taxon>Asparagales</taxon>
        <taxon>Orchidaceae</taxon>
        <taxon>Epidendroideae</taxon>
        <taxon>Malaxideae</taxon>
        <taxon>Dendrobiinae</taxon>
        <taxon>Dendrobium</taxon>
    </lineage>
</organism>
<reference evidence="1 2" key="2">
    <citation type="journal article" date="2017" name="Nature">
        <title>The Apostasia genome and the evolution of orchids.</title>
        <authorList>
            <person name="Zhang G.Q."/>
            <person name="Liu K.W."/>
            <person name="Li Z."/>
            <person name="Lohaus R."/>
            <person name="Hsiao Y.Y."/>
            <person name="Niu S.C."/>
            <person name="Wang J.Y."/>
            <person name="Lin Y.C."/>
            <person name="Xu Q."/>
            <person name="Chen L.J."/>
            <person name="Yoshida K."/>
            <person name="Fujiwara S."/>
            <person name="Wang Z.W."/>
            <person name="Zhang Y.Q."/>
            <person name="Mitsuda N."/>
            <person name="Wang M."/>
            <person name="Liu G.H."/>
            <person name="Pecoraro L."/>
            <person name="Huang H.X."/>
            <person name="Xiao X.J."/>
            <person name="Lin M."/>
            <person name="Wu X.Y."/>
            <person name="Wu W.L."/>
            <person name="Chen Y.Y."/>
            <person name="Chang S.B."/>
            <person name="Sakamoto S."/>
            <person name="Ohme-Takagi M."/>
            <person name="Yagi M."/>
            <person name="Zeng S.J."/>
            <person name="Shen C.Y."/>
            <person name="Yeh C.M."/>
            <person name="Luo Y.B."/>
            <person name="Tsai W.C."/>
            <person name="Van de Peer Y."/>
            <person name="Liu Z.J."/>
        </authorList>
    </citation>
    <scope>NUCLEOTIDE SEQUENCE [LARGE SCALE GENOMIC DNA]</scope>
    <source>
        <tissue evidence="1">The whole plant</tissue>
    </source>
</reference>
<reference evidence="1 2" key="1">
    <citation type="journal article" date="2016" name="Sci. Rep.">
        <title>The Dendrobium catenatum Lindl. genome sequence provides insights into polysaccharide synthase, floral development and adaptive evolution.</title>
        <authorList>
            <person name="Zhang G.Q."/>
            <person name="Xu Q."/>
            <person name="Bian C."/>
            <person name="Tsai W.C."/>
            <person name="Yeh C.M."/>
            <person name="Liu K.W."/>
            <person name="Yoshida K."/>
            <person name="Zhang L.S."/>
            <person name="Chang S.B."/>
            <person name="Chen F."/>
            <person name="Shi Y."/>
            <person name="Su Y.Y."/>
            <person name="Zhang Y.Q."/>
            <person name="Chen L.J."/>
            <person name="Yin Y."/>
            <person name="Lin M."/>
            <person name="Huang H."/>
            <person name="Deng H."/>
            <person name="Wang Z.W."/>
            <person name="Zhu S.L."/>
            <person name="Zhao X."/>
            <person name="Deng C."/>
            <person name="Niu S.C."/>
            <person name="Huang J."/>
            <person name="Wang M."/>
            <person name="Liu G.H."/>
            <person name="Yang H.J."/>
            <person name="Xiao X.J."/>
            <person name="Hsiao Y.Y."/>
            <person name="Wu W.L."/>
            <person name="Chen Y.Y."/>
            <person name="Mitsuda N."/>
            <person name="Ohme-Takagi M."/>
            <person name="Luo Y.B."/>
            <person name="Van de Peer Y."/>
            <person name="Liu Z.J."/>
        </authorList>
    </citation>
    <scope>NUCLEOTIDE SEQUENCE [LARGE SCALE GENOMIC DNA]</scope>
    <source>
        <tissue evidence="1">The whole plant</tissue>
    </source>
</reference>
<dbReference type="AlphaFoldDB" id="A0A2I0WQI7"/>
<sequence length="354" mass="40408">MVAIAVDLWPPQTHFGPKPSDRRRRWVSSPRSVGCAVSPYSSNGFYEGGRLVDFVLLSISRVYRTLSAFVRPMRFAGTSDQELRLVLELATDEELFELENILYGPSYFSPLLKSIASKLDVDYTLEEADYQQREDYITHLESRFFFLAADARSTIRFLHYFWYKGGQMAAINLESRAALLAARKGLAGAASKYLGFRSLMVFLGPLLWGTFLADVVIQSLGTDYARVLRAIYAFAQEKDGKVDVGEEENEWADYDAEFKPIEHPMEPLEEDQPVKCPMPDSSLLNEGKHTLKEALGEEFLSMEEPLQDNEESIPLQADRKRHHKIHQDSSIQPPFWGSQYNIFQVFQQCKDFSS</sequence>
<dbReference type="EMBL" id="KZ502485">
    <property type="protein sequence ID" value="PKU77906.1"/>
    <property type="molecule type" value="Genomic_DNA"/>
</dbReference>
<dbReference type="PANTHER" id="PTHR37203">
    <property type="match status" value="1"/>
</dbReference>
<dbReference type="STRING" id="906689.A0A2I0WQI7"/>
<accession>A0A2I0WQI7</accession>
<keyword evidence="2" id="KW-1185">Reference proteome</keyword>
<dbReference type="Proteomes" id="UP000233837">
    <property type="component" value="Unassembled WGS sequence"/>
</dbReference>
<gene>
    <name evidence="1" type="ORF">MA16_Dca023486</name>
</gene>